<evidence type="ECO:0000313" key="2">
    <source>
        <dbReference type="EMBL" id="EEB46051.1"/>
    </source>
</evidence>
<protein>
    <submittedName>
        <fullName evidence="2">Uncharacterized protein</fullName>
    </submittedName>
</protein>
<organism evidence="2 3">
    <name type="scientific">Providencia alcalifaciens DSM 30120</name>
    <dbReference type="NCBI Taxonomy" id="520999"/>
    <lineage>
        <taxon>Bacteria</taxon>
        <taxon>Pseudomonadati</taxon>
        <taxon>Pseudomonadota</taxon>
        <taxon>Gammaproteobacteria</taxon>
        <taxon>Enterobacterales</taxon>
        <taxon>Morganellaceae</taxon>
        <taxon>Providencia</taxon>
    </lineage>
</organism>
<dbReference type="Proteomes" id="UP000003729">
    <property type="component" value="Unassembled WGS sequence"/>
</dbReference>
<gene>
    <name evidence="2" type="ORF">PROVALCAL_01894</name>
</gene>
<comment type="caution">
    <text evidence="2">The sequence shown here is derived from an EMBL/GenBank/DDBJ whole genome shotgun (WGS) entry which is preliminary data.</text>
</comment>
<reference evidence="2 3" key="1">
    <citation type="submission" date="2008-10" db="EMBL/GenBank/DDBJ databases">
        <title>Draft genome sequence of Providencia alcalifaciens (DSM 30120).</title>
        <authorList>
            <person name="Sudarsanam P."/>
            <person name="Ley R."/>
            <person name="Guruge J."/>
            <person name="Turnbaugh P.J."/>
            <person name="Mahowald M."/>
            <person name="Liep D."/>
            <person name="Gordon J."/>
        </authorList>
    </citation>
    <scope>NUCLEOTIDE SEQUENCE [LARGE SCALE GENOMIC DNA]</scope>
    <source>
        <strain evidence="2 3">DSM 30120</strain>
    </source>
</reference>
<name>B6XEW3_9GAMM</name>
<dbReference type="EMBL" id="ABXW01000046">
    <property type="protein sequence ID" value="EEB46051.1"/>
    <property type="molecule type" value="Genomic_DNA"/>
</dbReference>
<reference evidence="2 3" key="2">
    <citation type="submission" date="2008-10" db="EMBL/GenBank/DDBJ databases">
        <authorList>
            <person name="Fulton L."/>
            <person name="Clifton S."/>
            <person name="Fulton B."/>
            <person name="Xu J."/>
            <person name="Minx P."/>
            <person name="Pepin K.H."/>
            <person name="Johnson M."/>
            <person name="Bhonagiri V."/>
            <person name="Nash W.E."/>
            <person name="Mardis E.R."/>
            <person name="Wilson R.K."/>
        </authorList>
    </citation>
    <scope>NUCLEOTIDE SEQUENCE [LARGE SCALE GENOMIC DNA]</scope>
    <source>
        <strain evidence="2 3">DSM 30120</strain>
    </source>
</reference>
<dbReference type="AlphaFoldDB" id="B6XEW3"/>
<feature type="chain" id="PRO_5002849504" evidence="1">
    <location>
        <begin position="24"/>
        <end position="59"/>
    </location>
</feature>
<sequence length="59" mass="6505">MKKIALSALALSMAAQLSQGALWAIDHSRNWCSYPISNKRITGHAKINRAAKKRKGRKG</sequence>
<accession>B6XEW3</accession>
<evidence type="ECO:0000313" key="3">
    <source>
        <dbReference type="Proteomes" id="UP000003729"/>
    </source>
</evidence>
<evidence type="ECO:0000256" key="1">
    <source>
        <dbReference type="SAM" id="SignalP"/>
    </source>
</evidence>
<keyword evidence="1" id="KW-0732">Signal</keyword>
<dbReference type="eggNOG" id="ENOG5030MU5">
    <property type="taxonomic scope" value="Bacteria"/>
</dbReference>
<feature type="signal peptide" evidence="1">
    <location>
        <begin position="1"/>
        <end position="23"/>
    </location>
</feature>
<proteinExistence type="predicted"/>